<dbReference type="PROSITE" id="PS50056">
    <property type="entry name" value="TYR_PHOSPHATASE_2"/>
    <property type="match status" value="1"/>
</dbReference>
<comment type="caution">
    <text evidence="2">The sequence shown here is derived from an EMBL/GenBank/DDBJ whole genome shotgun (WGS) entry which is preliminary data.</text>
</comment>
<sequence length="183" mass="20674">MKRKLKLANVCQLTDQLWIGGELSPVDPDLAQRQLDELCASGIDSIVDTRIERDDVDWVTEAKAEIDYLHIGVEDAGFLMPDDWFDEGVTYALDQIGDGHVVLAHCQAGINRGPTMGFAILLAQGWDPIDALELIRTRRPIARIAYAEQAVDWWCRKTDVPEQIADEKVLRVEKWRDQHGVPL</sequence>
<name>A0A2S3Z5E8_9MICO</name>
<reference evidence="2 3" key="1">
    <citation type="submission" date="2018-01" db="EMBL/GenBank/DDBJ databases">
        <title>Cryobacterium sp. nov., from glaciers in China.</title>
        <authorList>
            <person name="Liu Q."/>
            <person name="Xin Y.-H."/>
        </authorList>
    </citation>
    <scope>NUCLEOTIDE SEQUENCE [LARGE SCALE GENOMIC DNA]</scope>
    <source>
        <strain evidence="2 3">TMB1-8</strain>
    </source>
</reference>
<dbReference type="Pfam" id="PF22785">
    <property type="entry name" value="Tc-R-P"/>
    <property type="match status" value="1"/>
</dbReference>
<protein>
    <recommendedName>
        <fullName evidence="1">Tyrosine specific protein phosphatases domain-containing protein</fullName>
    </recommendedName>
</protein>
<evidence type="ECO:0000259" key="1">
    <source>
        <dbReference type="PROSITE" id="PS50056"/>
    </source>
</evidence>
<feature type="domain" description="Tyrosine specific protein phosphatases" evidence="1">
    <location>
        <begin position="83"/>
        <end position="140"/>
    </location>
</feature>
<dbReference type="InterPro" id="IPR029021">
    <property type="entry name" value="Prot-tyrosine_phosphatase-like"/>
</dbReference>
<gene>
    <name evidence="2" type="ORF">C3B59_18250</name>
</gene>
<accession>A0A2S3Z5E8</accession>
<dbReference type="EMBL" id="PPXF01000067">
    <property type="protein sequence ID" value="POH59155.1"/>
    <property type="molecule type" value="Genomic_DNA"/>
</dbReference>
<dbReference type="InterPro" id="IPR000387">
    <property type="entry name" value="Tyr_Pase_dom"/>
</dbReference>
<dbReference type="OrthoDB" id="3356644at2"/>
<organism evidence="2 3">
    <name type="scientific">Cryobacterium zongtaii</name>
    <dbReference type="NCBI Taxonomy" id="1259217"/>
    <lineage>
        <taxon>Bacteria</taxon>
        <taxon>Bacillati</taxon>
        <taxon>Actinomycetota</taxon>
        <taxon>Actinomycetes</taxon>
        <taxon>Micrococcales</taxon>
        <taxon>Microbacteriaceae</taxon>
        <taxon>Cryobacterium</taxon>
    </lineage>
</organism>
<evidence type="ECO:0000313" key="3">
    <source>
        <dbReference type="Proteomes" id="UP000237104"/>
    </source>
</evidence>
<evidence type="ECO:0000313" key="2">
    <source>
        <dbReference type="EMBL" id="POH59155.1"/>
    </source>
</evidence>
<dbReference type="Gene3D" id="3.90.190.10">
    <property type="entry name" value="Protein tyrosine phosphatase superfamily"/>
    <property type="match status" value="1"/>
</dbReference>
<proteinExistence type="predicted"/>
<dbReference type="SUPFAM" id="SSF52799">
    <property type="entry name" value="(Phosphotyrosine protein) phosphatases II"/>
    <property type="match status" value="1"/>
</dbReference>
<dbReference type="CDD" id="cd14498">
    <property type="entry name" value="DSP"/>
    <property type="match status" value="1"/>
</dbReference>
<dbReference type="AlphaFoldDB" id="A0A2S3Z5E8"/>
<dbReference type="Proteomes" id="UP000237104">
    <property type="component" value="Unassembled WGS sequence"/>
</dbReference>
<dbReference type="RefSeq" id="WP_103432598.1">
    <property type="nucleotide sequence ID" value="NZ_PPXF01000067.1"/>
</dbReference>